<protein>
    <recommendedName>
        <fullName evidence="2">Sulfur reduction protein DsrE</fullName>
    </recommendedName>
</protein>
<comment type="caution">
    <text evidence="1">The sequence shown here is derived from an EMBL/GenBank/DDBJ whole genome shotgun (WGS) entry which is preliminary data.</text>
</comment>
<dbReference type="Gene3D" id="3.40.1260.10">
    <property type="entry name" value="DsrEFH-like"/>
    <property type="match status" value="1"/>
</dbReference>
<evidence type="ECO:0000313" key="1">
    <source>
        <dbReference type="EMBL" id="HGQ85639.1"/>
    </source>
</evidence>
<name>A0A7C4JQR8_9BACT</name>
<dbReference type="InterPro" id="IPR027396">
    <property type="entry name" value="DsrEFH-like"/>
</dbReference>
<accession>A0A7C4JQR8</accession>
<reference evidence="1" key="1">
    <citation type="journal article" date="2020" name="mSystems">
        <title>Genome- and Community-Level Interaction Insights into Carbon Utilization and Element Cycling Functions of Hydrothermarchaeota in Hydrothermal Sediment.</title>
        <authorList>
            <person name="Zhou Z."/>
            <person name="Liu Y."/>
            <person name="Xu W."/>
            <person name="Pan J."/>
            <person name="Luo Z.H."/>
            <person name="Li M."/>
        </authorList>
    </citation>
    <scope>NUCLEOTIDE SEQUENCE [LARGE SCALE GENOMIC DNA]</scope>
    <source>
        <strain evidence="1">SpSt-6</strain>
    </source>
</reference>
<gene>
    <name evidence="1" type="ORF">ENT66_04725</name>
</gene>
<dbReference type="EMBL" id="DSZN01000078">
    <property type="protein sequence ID" value="HGQ85639.1"/>
    <property type="molecule type" value="Genomic_DNA"/>
</dbReference>
<evidence type="ECO:0008006" key="2">
    <source>
        <dbReference type="Google" id="ProtNLM"/>
    </source>
</evidence>
<sequence length="66" mass="7551">MKLLFIISTDDPETIYNAMRLANVAVKKGDEVIVFMLGKAVTFEKLPTEPFNFMEQINAFQGDFYV</sequence>
<dbReference type="AlphaFoldDB" id="A0A7C4JQR8"/>
<organism evidence="1">
    <name type="scientific">Thermodesulfobacterium geofontis</name>
    <dbReference type="NCBI Taxonomy" id="1295609"/>
    <lineage>
        <taxon>Bacteria</taxon>
        <taxon>Pseudomonadati</taxon>
        <taxon>Thermodesulfobacteriota</taxon>
        <taxon>Thermodesulfobacteria</taxon>
        <taxon>Thermodesulfobacteriales</taxon>
        <taxon>Thermodesulfobacteriaceae</taxon>
        <taxon>Thermodesulfobacterium</taxon>
    </lineage>
</organism>
<dbReference type="SUPFAM" id="SSF75169">
    <property type="entry name" value="DsrEFH-like"/>
    <property type="match status" value="1"/>
</dbReference>
<proteinExistence type="predicted"/>